<sequence length="82" mass="9731">MKQQFYFSMKDLGNLSRELLEKGYSQLPDVCPEGEMAEDKIIIDAQNKNFWYCDNQNFEPHIRIVANTHQQTIEHLKDRSKL</sequence>
<protein>
    <submittedName>
        <fullName evidence="1">Uncharacterized protein</fullName>
    </submittedName>
</protein>
<dbReference type="AlphaFoldDB" id="A0A371JNW2"/>
<proteinExistence type="predicted"/>
<name>A0A371JNW2_9FLAO</name>
<evidence type="ECO:0000313" key="1">
    <source>
        <dbReference type="EMBL" id="RDY58905.1"/>
    </source>
</evidence>
<evidence type="ECO:0000313" key="2">
    <source>
        <dbReference type="Proteomes" id="UP000261828"/>
    </source>
</evidence>
<comment type="caution">
    <text evidence="1">The sequence shown here is derived from an EMBL/GenBank/DDBJ whole genome shotgun (WGS) entry which is preliminary data.</text>
</comment>
<reference evidence="1 2" key="1">
    <citation type="submission" date="2018-08" db="EMBL/GenBank/DDBJ databases">
        <title>Muricauda nanhaiensis sp. nov., isolated from seawater of the South China Sea.</title>
        <authorList>
            <person name="Dang Y."/>
        </authorList>
    </citation>
    <scope>NUCLEOTIDE SEQUENCE [LARGE SCALE GENOMIC DNA]</scope>
    <source>
        <strain evidence="1 2">SM1704</strain>
    </source>
</reference>
<dbReference type="RefSeq" id="WP_116185225.1">
    <property type="nucleotide sequence ID" value="NZ_QTJX01000003.1"/>
</dbReference>
<organism evidence="1 2">
    <name type="scientific">Flagellimonas nanhaiensis</name>
    <dbReference type="NCBI Taxonomy" id="2292706"/>
    <lineage>
        <taxon>Bacteria</taxon>
        <taxon>Pseudomonadati</taxon>
        <taxon>Bacteroidota</taxon>
        <taxon>Flavobacteriia</taxon>
        <taxon>Flavobacteriales</taxon>
        <taxon>Flavobacteriaceae</taxon>
        <taxon>Flagellimonas</taxon>
    </lineage>
</organism>
<gene>
    <name evidence="1" type="ORF">DX873_14700</name>
</gene>
<keyword evidence="2" id="KW-1185">Reference proteome</keyword>
<dbReference type="EMBL" id="QTJX01000003">
    <property type="protein sequence ID" value="RDY58905.1"/>
    <property type="molecule type" value="Genomic_DNA"/>
</dbReference>
<dbReference type="Proteomes" id="UP000261828">
    <property type="component" value="Unassembled WGS sequence"/>
</dbReference>
<accession>A0A371JNW2</accession>